<evidence type="ECO:0000256" key="2">
    <source>
        <dbReference type="ARBA" id="ARBA00004574"/>
    </source>
</evidence>
<proteinExistence type="predicted"/>
<evidence type="ECO:0000256" key="10">
    <source>
        <dbReference type="ARBA" id="ARBA00047899"/>
    </source>
</evidence>
<dbReference type="Gene3D" id="1.10.510.10">
    <property type="entry name" value="Transferase(Phosphotransferase) domain 1"/>
    <property type="match status" value="1"/>
</dbReference>
<dbReference type="InterPro" id="IPR011009">
    <property type="entry name" value="Kinase-like_dom_sf"/>
</dbReference>
<feature type="compositionally biased region" description="Polar residues" evidence="12">
    <location>
        <begin position="145"/>
        <end position="157"/>
    </location>
</feature>
<dbReference type="SUPFAM" id="SSF56112">
    <property type="entry name" value="Protein kinase-like (PK-like)"/>
    <property type="match status" value="1"/>
</dbReference>
<evidence type="ECO:0000256" key="8">
    <source>
        <dbReference type="ARBA" id="ARBA00030980"/>
    </source>
</evidence>
<feature type="domain" description="Protein kinase" evidence="13">
    <location>
        <begin position="443"/>
        <end position="804"/>
    </location>
</feature>
<comment type="subunit">
    <text evidence="3">Component of the EKC/KEOPS complex composed of at least BUD32, CGI121, GON7, KAE1 and PCC1; the whole complex dimerizes.</text>
</comment>
<feature type="region of interest" description="Disordered" evidence="12">
    <location>
        <begin position="135"/>
        <end position="157"/>
    </location>
</feature>
<comment type="function">
    <text evidence="1">Component of the EKC/KEOPS complex that is required for the formation of a threonylcarbamoyl group on adenosine at position 37 (t(6)A37) in tRNAs that read codons beginning with adenine. The complex is probably involved in the transfer of the threonylcarbamoyl moiety of threonylcarbamoyl-AMP (TC-AMP) to the N6 group of A37. BUD32 has ATPase activity in the context of the EKC/KEOPS complex and likely plays a supporting role to the catalytic subunit KAE1. The EKC/KEOPS complex also promotes both telomere uncapping and telomere elongation. The complex is required for efficient recruitment of transcriptional coactivators.</text>
</comment>
<dbReference type="OrthoDB" id="4187825at2759"/>
<keyword evidence="7" id="KW-0779">Telomere</keyword>
<gene>
    <name evidence="14" type="ORF">ACJ72_06972</name>
</gene>
<evidence type="ECO:0000313" key="15">
    <source>
        <dbReference type="Proteomes" id="UP000091918"/>
    </source>
</evidence>
<dbReference type="InterPro" id="IPR040976">
    <property type="entry name" value="Pkinase_fungal"/>
</dbReference>
<evidence type="ECO:0000313" key="14">
    <source>
        <dbReference type="EMBL" id="OAX78717.1"/>
    </source>
</evidence>
<dbReference type="InterPro" id="IPR008266">
    <property type="entry name" value="Tyr_kinase_AS"/>
</dbReference>
<evidence type="ECO:0000256" key="6">
    <source>
        <dbReference type="ARBA" id="ARBA00019973"/>
    </source>
</evidence>
<comment type="caution">
    <text evidence="14">The sequence shown here is derived from an EMBL/GenBank/DDBJ whole genome shotgun (WGS) entry which is preliminary data.</text>
</comment>
<evidence type="ECO:0000256" key="9">
    <source>
        <dbReference type="ARBA" id="ARBA00033194"/>
    </source>
</evidence>
<protein>
    <recommendedName>
        <fullName evidence="6">EKC/KEOPS complex subunit BUD32</fullName>
        <ecNumber evidence="4">2.7.11.1</ecNumber>
    </recommendedName>
    <alternativeName>
        <fullName evidence="8 9">Atypical Serine/threonine protein kinase BUD32</fullName>
    </alternativeName>
    <alternativeName>
        <fullName evidence="5">EKC/KEOPS complex subunit bud32</fullName>
    </alternativeName>
</protein>
<evidence type="ECO:0000256" key="5">
    <source>
        <dbReference type="ARBA" id="ARBA00013948"/>
    </source>
</evidence>
<evidence type="ECO:0000256" key="1">
    <source>
        <dbReference type="ARBA" id="ARBA00003747"/>
    </source>
</evidence>
<feature type="region of interest" description="Disordered" evidence="12">
    <location>
        <begin position="484"/>
        <end position="546"/>
    </location>
</feature>
<dbReference type="InterPro" id="IPR000719">
    <property type="entry name" value="Prot_kinase_dom"/>
</dbReference>
<comment type="catalytic activity">
    <reaction evidence="10">
        <text>L-threonyl-[protein] + ATP = O-phospho-L-threonyl-[protein] + ADP + H(+)</text>
        <dbReference type="Rhea" id="RHEA:46608"/>
        <dbReference type="Rhea" id="RHEA-COMP:11060"/>
        <dbReference type="Rhea" id="RHEA-COMP:11605"/>
        <dbReference type="ChEBI" id="CHEBI:15378"/>
        <dbReference type="ChEBI" id="CHEBI:30013"/>
        <dbReference type="ChEBI" id="CHEBI:30616"/>
        <dbReference type="ChEBI" id="CHEBI:61977"/>
        <dbReference type="ChEBI" id="CHEBI:456216"/>
        <dbReference type="EC" id="2.7.11.1"/>
    </reaction>
</comment>
<dbReference type="Pfam" id="PF17667">
    <property type="entry name" value="Pkinase_fungal"/>
    <property type="match status" value="1"/>
</dbReference>
<evidence type="ECO:0000259" key="13">
    <source>
        <dbReference type="PROSITE" id="PS50011"/>
    </source>
</evidence>
<evidence type="ECO:0000256" key="7">
    <source>
        <dbReference type="ARBA" id="ARBA00022895"/>
    </source>
</evidence>
<evidence type="ECO:0000256" key="11">
    <source>
        <dbReference type="ARBA" id="ARBA00048679"/>
    </source>
</evidence>
<dbReference type="GO" id="GO:0005524">
    <property type="term" value="F:ATP binding"/>
    <property type="evidence" value="ECO:0007669"/>
    <property type="project" value="InterPro"/>
</dbReference>
<keyword evidence="15" id="KW-1185">Reference proteome</keyword>
<keyword evidence="7" id="KW-0158">Chromosome</keyword>
<dbReference type="PROSITE" id="PS00109">
    <property type="entry name" value="PROTEIN_KINASE_TYR"/>
    <property type="match status" value="1"/>
</dbReference>
<dbReference type="GO" id="GO:0000781">
    <property type="term" value="C:chromosome, telomeric region"/>
    <property type="evidence" value="ECO:0007669"/>
    <property type="project" value="UniProtKB-SubCell"/>
</dbReference>
<evidence type="ECO:0000256" key="4">
    <source>
        <dbReference type="ARBA" id="ARBA00012513"/>
    </source>
</evidence>
<comment type="subcellular location">
    <subcellularLocation>
        <location evidence="2">Chromosome</location>
        <location evidence="2">Telomere</location>
    </subcellularLocation>
</comment>
<dbReference type="AlphaFoldDB" id="A0A1B7NQ13"/>
<organism evidence="14 15">
    <name type="scientific">Emergomyces africanus</name>
    <dbReference type="NCBI Taxonomy" id="1955775"/>
    <lineage>
        <taxon>Eukaryota</taxon>
        <taxon>Fungi</taxon>
        <taxon>Dikarya</taxon>
        <taxon>Ascomycota</taxon>
        <taxon>Pezizomycotina</taxon>
        <taxon>Eurotiomycetes</taxon>
        <taxon>Eurotiomycetidae</taxon>
        <taxon>Onygenales</taxon>
        <taxon>Ajellomycetaceae</taxon>
        <taxon>Emergomyces</taxon>
    </lineage>
</organism>
<dbReference type="PANTHER" id="PTHR38248:SF2">
    <property type="entry name" value="FUNK1 11"/>
    <property type="match status" value="1"/>
</dbReference>
<dbReference type="PANTHER" id="PTHR38248">
    <property type="entry name" value="FUNK1 6"/>
    <property type="match status" value="1"/>
</dbReference>
<evidence type="ECO:0000256" key="3">
    <source>
        <dbReference type="ARBA" id="ARBA00011534"/>
    </source>
</evidence>
<accession>A0A1B7NQ13</accession>
<name>A0A1B7NQ13_9EURO</name>
<dbReference type="EC" id="2.7.11.1" evidence="4"/>
<dbReference type="GO" id="GO:0004674">
    <property type="term" value="F:protein serine/threonine kinase activity"/>
    <property type="evidence" value="ECO:0007669"/>
    <property type="project" value="UniProtKB-EC"/>
</dbReference>
<comment type="catalytic activity">
    <reaction evidence="11">
        <text>L-seryl-[protein] + ATP = O-phospho-L-seryl-[protein] + ADP + H(+)</text>
        <dbReference type="Rhea" id="RHEA:17989"/>
        <dbReference type="Rhea" id="RHEA-COMP:9863"/>
        <dbReference type="Rhea" id="RHEA-COMP:11604"/>
        <dbReference type="ChEBI" id="CHEBI:15378"/>
        <dbReference type="ChEBI" id="CHEBI:29999"/>
        <dbReference type="ChEBI" id="CHEBI:30616"/>
        <dbReference type="ChEBI" id="CHEBI:83421"/>
        <dbReference type="ChEBI" id="CHEBI:456216"/>
        <dbReference type="EC" id="2.7.11.1"/>
    </reaction>
</comment>
<reference evidence="14 15" key="1">
    <citation type="submission" date="2015-07" db="EMBL/GenBank/DDBJ databases">
        <title>Emmonsia species relationships and genome sequence.</title>
        <authorList>
            <person name="Cuomo C.A."/>
            <person name="Schwartz I.S."/>
            <person name="Kenyon C."/>
            <person name="de Hoog G.S."/>
            <person name="Govender N.P."/>
            <person name="Botha A."/>
            <person name="Moreno L."/>
            <person name="de Vries M."/>
            <person name="Munoz J.F."/>
            <person name="Stielow J.B."/>
        </authorList>
    </citation>
    <scope>NUCLEOTIDE SEQUENCE [LARGE SCALE GENOMIC DNA]</scope>
    <source>
        <strain evidence="14 15">CBS 136260</strain>
    </source>
</reference>
<evidence type="ECO:0000256" key="12">
    <source>
        <dbReference type="SAM" id="MobiDB-lite"/>
    </source>
</evidence>
<dbReference type="EMBL" id="LGUA01001351">
    <property type="protein sequence ID" value="OAX78717.1"/>
    <property type="molecule type" value="Genomic_DNA"/>
</dbReference>
<dbReference type="STRING" id="1658172.A0A1B7NQ13"/>
<dbReference type="Proteomes" id="UP000091918">
    <property type="component" value="Unassembled WGS sequence"/>
</dbReference>
<dbReference type="PROSITE" id="PS50011">
    <property type="entry name" value="PROTEIN_KINASE_DOM"/>
    <property type="match status" value="1"/>
</dbReference>
<sequence>MSELSHGEIAIILKYPLSDSLDRGRDLLREAEQPRITPYDGAVDSWDNTDKRAVIRLLSILQAEEAADNLHSRAFSQNVASDLADLFKSLQQGRFNYDDYRPLMLLVIQHAPDIEIWKAVFSVITGFSRTTPPLSIPPSFDGTPFRSTSSSQRGSEQTRLLEEERLFEEIEHCTHRDVEGFFEKYFEGKDWNTRADDAACRALGFGAESGWPSFPDLPTEKDALDWWFGFQDEFLSDSRSIYFTTASKSDLTGSDTERQIDLLLRDRNASDNNWKDIRVIGKLKRPEDKIRSKAALLQMARYVREVFKAQPTRRFVHAFAVCGMKMEMWIWDRSGPFSSGSFNVNEDPKRFFRMILGYAMMTDEELGIDIIITQDDSGGKTITVKSVNGEEMVVQLNPKPLSYQSAIVCRGTTCFLADVEGKAQCVAKFSWTSDKRASEKDLLKLAQERGVKGVAEVVAFREITDIATLRDGLSFKKRHVFKSTSRKSSFHPSHSNDSRSRSMARLHPSTSDKQTSRKRRSPDKGTQLSKRSHSSSQLSKNDPQETELPFTVQSMHPPSLFDKNSKEQGPHDIRILCCLVISPAGRPVYKYRSLVELLMALRDAIRAHRSLYLVGNILHRDISENNIIITDPKNANGNFGMLIDLDLAKEIGSGRTGARHQTGTMEFMAIEVLRAVDHTYRHDLESFFYVLIWQCARHGWERFNRSKEKPEDSLLNEWYTGSYAKIAGRKKGHMDANDFEYLLWEFPSELECAKSLCRKLRRILFPIHQDALFTGTPVKPERLYEPIIQAFDQTIEGIKAPPDG</sequence>